<dbReference type="SUPFAM" id="SSF47384">
    <property type="entry name" value="Homodimeric domain of signal transducing histidine kinase"/>
    <property type="match status" value="1"/>
</dbReference>
<dbReference type="SMART" id="SM00448">
    <property type="entry name" value="REC"/>
    <property type="match status" value="1"/>
</dbReference>
<dbReference type="SMART" id="SM01231">
    <property type="entry name" value="H-kinase_dim"/>
    <property type="match status" value="1"/>
</dbReference>
<dbReference type="CDD" id="cd16916">
    <property type="entry name" value="HATPase_CheA-like"/>
    <property type="match status" value="1"/>
</dbReference>
<feature type="domain" description="CheW-like" evidence="12">
    <location>
        <begin position="2255"/>
        <end position="2399"/>
    </location>
</feature>
<dbReference type="Pfam" id="PF01584">
    <property type="entry name" value="CheW"/>
    <property type="match status" value="1"/>
</dbReference>
<dbReference type="RefSeq" id="WP_190433048.1">
    <property type="nucleotide sequence ID" value="NZ_JAMPKM010000010.1"/>
</dbReference>
<feature type="domain" description="Histidine kinase" evidence="10">
    <location>
        <begin position="2038"/>
        <end position="2253"/>
    </location>
</feature>
<feature type="region of interest" description="Disordered" evidence="9">
    <location>
        <begin position="1352"/>
        <end position="1396"/>
    </location>
</feature>
<dbReference type="InterPro" id="IPR036641">
    <property type="entry name" value="HPT_dom_sf"/>
</dbReference>
<feature type="region of interest" description="Disordered" evidence="9">
    <location>
        <begin position="1256"/>
        <end position="1295"/>
    </location>
</feature>
<keyword evidence="3 8" id="KW-0597">Phosphoprotein</keyword>
<feature type="modified residue" description="4-aspartylphosphate" evidence="8">
    <location>
        <position position="2478"/>
    </location>
</feature>
<dbReference type="Gene3D" id="1.10.287.560">
    <property type="entry name" value="Histidine kinase CheA-like, homodimeric domain"/>
    <property type="match status" value="1"/>
</dbReference>
<evidence type="ECO:0000259" key="11">
    <source>
        <dbReference type="PROSITE" id="PS50110"/>
    </source>
</evidence>
<comment type="caution">
    <text evidence="14">The sequence shown here is derived from an EMBL/GenBank/DDBJ whole genome shotgun (WGS) entry which is preliminary data.</text>
</comment>
<organism evidence="14 15">
    <name type="scientific">Trichocoleus desertorum GB2-A4</name>
    <dbReference type="NCBI Taxonomy" id="2933944"/>
    <lineage>
        <taxon>Bacteria</taxon>
        <taxon>Bacillati</taxon>
        <taxon>Cyanobacteriota</taxon>
        <taxon>Cyanophyceae</taxon>
        <taxon>Leptolyngbyales</taxon>
        <taxon>Trichocoleusaceae</taxon>
        <taxon>Trichocoleus</taxon>
    </lineage>
</organism>
<dbReference type="SUPFAM" id="SSF55874">
    <property type="entry name" value="ATPase domain of HSP90 chaperone/DNA topoisomerase II/histidine kinase"/>
    <property type="match status" value="1"/>
</dbReference>
<gene>
    <name evidence="14" type="ORF">NC998_16220</name>
</gene>
<evidence type="ECO:0000259" key="10">
    <source>
        <dbReference type="PROSITE" id="PS50109"/>
    </source>
</evidence>
<dbReference type="EMBL" id="JAMPKM010000010">
    <property type="protein sequence ID" value="MEP0818646.1"/>
    <property type="molecule type" value="Genomic_DNA"/>
</dbReference>
<evidence type="ECO:0000256" key="5">
    <source>
        <dbReference type="ARBA" id="ARBA00022777"/>
    </source>
</evidence>
<dbReference type="InterPro" id="IPR036061">
    <property type="entry name" value="CheW-like_dom_sf"/>
</dbReference>
<evidence type="ECO:0000256" key="7">
    <source>
        <dbReference type="PROSITE-ProRule" id="PRU00110"/>
    </source>
</evidence>
<dbReference type="Proteomes" id="UP001464891">
    <property type="component" value="Unassembled WGS sequence"/>
</dbReference>
<dbReference type="Pfam" id="PF00072">
    <property type="entry name" value="Response_reg"/>
    <property type="match status" value="1"/>
</dbReference>
<accession>A0ABV0JC88</accession>
<dbReference type="Gene3D" id="3.30.565.10">
    <property type="entry name" value="Histidine kinase-like ATPase, C-terminal domain"/>
    <property type="match status" value="1"/>
</dbReference>
<dbReference type="PROSITE" id="PS50851">
    <property type="entry name" value="CHEW"/>
    <property type="match status" value="1"/>
</dbReference>
<keyword evidence="6" id="KW-0902">Two-component regulatory system</keyword>
<name>A0ABV0JC88_9CYAN</name>
<evidence type="ECO:0000256" key="3">
    <source>
        <dbReference type="ARBA" id="ARBA00022553"/>
    </source>
</evidence>
<dbReference type="PANTHER" id="PTHR43395:SF1">
    <property type="entry name" value="CHEMOTAXIS PROTEIN CHEA"/>
    <property type="match status" value="1"/>
</dbReference>
<dbReference type="PROSITE" id="PS50110">
    <property type="entry name" value="RESPONSE_REGULATORY"/>
    <property type="match status" value="1"/>
</dbReference>
<dbReference type="InterPro" id="IPR003594">
    <property type="entry name" value="HATPase_dom"/>
</dbReference>
<evidence type="ECO:0000256" key="2">
    <source>
        <dbReference type="ARBA" id="ARBA00012438"/>
    </source>
</evidence>
<dbReference type="InterPro" id="IPR011006">
    <property type="entry name" value="CheY-like_superfamily"/>
</dbReference>
<evidence type="ECO:0000256" key="8">
    <source>
        <dbReference type="PROSITE-ProRule" id="PRU00169"/>
    </source>
</evidence>
<dbReference type="Gene3D" id="3.40.50.2300">
    <property type="match status" value="1"/>
</dbReference>
<evidence type="ECO:0000256" key="4">
    <source>
        <dbReference type="ARBA" id="ARBA00022679"/>
    </source>
</evidence>
<dbReference type="SMART" id="SM00073">
    <property type="entry name" value="HPT"/>
    <property type="match status" value="1"/>
</dbReference>
<dbReference type="Pfam" id="PF01627">
    <property type="entry name" value="Hpt"/>
    <property type="match status" value="1"/>
</dbReference>
<dbReference type="InterPro" id="IPR001789">
    <property type="entry name" value="Sig_transdc_resp-reg_receiver"/>
</dbReference>
<dbReference type="SUPFAM" id="SSF52172">
    <property type="entry name" value="CheY-like"/>
    <property type="match status" value="1"/>
</dbReference>
<dbReference type="Pfam" id="PF02518">
    <property type="entry name" value="HATPase_c"/>
    <property type="match status" value="1"/>
</dbReference>
<dbReference type="PANTHER" id="PTHR43395">
    <property type="entry name" value="SENSOR HISTIDINE KINASE CHEA"/>
    <property type="match status" value="1"/>
</dbReference>
<dbReference type="InterPro" id="IPR036890">
    <property type="entry name" value="HATPase_C_sf"/>
</dbReference>
<evidence type="ECO:0000313" key="14">
    <source>
        <dbReference type="EMBL" id="MEP0818646.1"/>
    </source>
</evidence>
<dbReference type="PROSITE" id="PS50894">
    <property type="entry name" value="HPT"/>
    <property type="match status" value="1"/>
</dbReference>
<keyword evidence="4" id="KW-0808">Transferase</keyword>
<dbReference type="Gene3D" id="2.30.30.40">
    <property type="entry name" value="SH3 Domains"/>
    <property type="match status" value="1"/>
</dbReference>
<feature type="region of interest" description="Disordered" evidence="9">
    <location>
        <begin position="702"/>
        <end position="734"/>
    </location>
</feature>
<feature type="compositionally biased region" description="Acidic residues" evidence="9">
    <location>
        <begin position="702"/>
        <end position="715"/>
    </location>
</feature>
<dbReference type="SUPFAM" id="SSF50341">
    <property type="entry name" value="CheW-like"/>
    <property type="match status" value="1"/>
</dbReference>
<evidence type="ECO:0000259" key="13">
    <source>
        <dbReference type="PROSITE" id="PS50894"/>
    </source>
</evidence>
<keyword evidence="5" id="KW-0418">Kinase</keyword>
<evidence type="ECO:0000256" key="1">
    <source>
        <dbReference type="ARBA" id="ARBA00000085"/>
    </source>
</evidence>
<keyword evidence="15" id="KW-1185">Reference proteome</keyword>
<dbReference type="CDD" id="cd00088">
    <property type="entry name" value="HPT"/>
    <property type="match status" value="1"/>
</dbReference>
<dbReference type="InterPro" id="IPR051315">
    <property type="entry name" value="Bact_Chemotaxis_CheA"/>
</dbReference>
<dbReference type="InterPro" id="IPR004105">
    <property type="entry name" value="CheA-like_dim"/>
</dbReference>
<evidence type="ECO:0000256" key="9">
    <source>
        <dbReference type="SAM" id="MobiDB-lite"/>
    </source>
</evidence>
<dbReference type="InterPro" id="IPR037006">
    <property type="entry name" value="CheA-like_homodim_sf"/>
</dbReference>
<reference evidence="14 15" key="1">
    <citation type="submission" date="2022-04" db="EMBL/GenBank/DDBJ databases">
        <title>Positive selection, recombination, and allopatry shape intraspecific diversity of widespread and dominant cyanobacteria.</title>
        <authorList>
            <person name="Wei J."/>
            <person name="Shu W."/>
            <person name="Hu C."/>
        </authorList>
    </citation>
    <scope>NUCLEOTIDE SEQUENCE [LARGE SCALE GENOMIC DNA]</scope>
    <source>
        <strain evidence="14 15">GB2-A4</strain>
    </source>
</reference>
<feature type="region of interest" description="Disordered" evidence="9">
    <location>
        <begin position="765"/>
        <end position="784"/>
    </location>
</feature>
<dbReference type="InterPro" id="IPR002545">
    <property type="entry name" value="CheW-lke_dom"/>
</dbReference>
<evidence type="ECO:0000313" key="15">
    <source>
        <dbReference type="Proteomes" id="UP001464891"/>
    </source>
</evidence>
<dbReference type="Gene3D" id="1.20.120.160">
    <property type="entry name" value="HPT domain"/>
    <property type="match status" value="1"/>
</dbReference>
<feature type="region of interest" description="Disordered" evidence="9">
    <location>
        <begin position="1214"/>
        <end position="1238"/>
    </location>
</feature>
<dbReference type="InterPro" id="IPR005467">
    <property type="entry name" value="His_kinase_dom"/>
</dbReference>
<dbReference type="SMART" id="SM00260">
    <property type="entry name" value="CheW"/>
    <property type="match status" value="1"/>
</dbReference>
<proteinExistence type="predicted"/>
<evidence type="ECO:0000256" key="6">
    <source>
        <dbReference type="ARBA" id="ARBA00023012"/>
    </source>
</evidence>
<sequence>MQSEQQQRIMGYFIEEAKDHLNTIEQGLLNLQSTIEDSEMVNEVFRAAHSVKGGAAMLGINSIQQVSHRLEDCFKLLKECPIKVDQKLESLFLRVFDTLHELLEQLQGPFGLTEDIANGIMSGIEPIFTELTNHLEGLITQAGGVIPVEEGSSFIPVVVETIPTPVAAAPLHQEESALLLLFQSDVPTRLREMLQLFKQSESSENRKQLQDLCRSLGQLGEPFDLPNWCNLLEVSRQAIACPDNAYRTLAPIVIKEIKKAQELVLANQAATILAGDALTVLVPISAAEAATEPTFDDLLAGDLFELTNEPEESLTEAFDLFETAEEPTADDIFAVDLTEDSPSDGLEDWFSSPALEPDAVTSDADLGLDLSSDLNADLVTAEQATGDRNGPEVGMAELNSLADLFEGEVLDLGVTWQEEEIIRETAESADGSLESDVNSDDFSDLLFDAESSGNSSSKARGGDDLASLFGSDDLLNDESLDFQGLEDFTDASLDSAAAITFEDQAEEQPDLDFFGDLESDDAAFNSLGVEAVEDSIDTSADNLAFELSESSFELSEFEVVADEIVVEVPSDELGEFPDLFTESDESELLSLETSSEELTNATISDDFTDFFNEPAPETSLEGLGDSEPDFFSAEPTFEPDAELEAALEGSESIGLFGEESPSDLEPGILAEDEADLTDLFGVSEEPSSLDAADLFVASDDQDNVSDDLWSEETTDSAEPGTSWLDAPMGEVDDTPFDLSLAEADLAAEPESLDFSLETSAEADLDDLFATSSNEGDEPDVDANTPVLDLASEEPVAAIADPWEEQGLTGGNSEPEASWNLDALDLNEDLLTTPEATRADGEDPFAIAEQLESLDFDLETENSEEAFTLAPDADEELLLEELTDSAASSDWSLTEVSDRNTSDELNLALGADESLDLWSSEAFDQTDLQEVVADTDLNSELDESLLLEEPTDDAEFADLLADSELSDRSDDLGFDLSSDETNDLWGDDLSSGIDLEELSLATPIAATESVDDLGLAESFADDAELADLLTESSEFGVTPEEFDFELASSEATDLWPEAVPGETDLAALNLEETADLGGSADDPLADFSVEANFADLTTDADELNTSADELDFDLMGADEADESWMPEPAASLNEVSETTVAEPSLFDEDLSPETVESNADLGDLEDFMSESLEARDANSDFGGLNDPSNELLLDSLPTEETSAFEDFSFESAVDTSDELDFGDELTPAADLGDLFDEPSEPEVEAIALDLGSFDDFSLDSLPTEVPEPTEDFSFESVPEAPEDFSFEPAADTSDELDFGDELTPAADLGDLFDEPSEPEVEAIALDLGSFDDFSLDSLPTEAPEATEDFSFASVPEATEDFSFEPAADTSDELDFGDELTPAADLGDLFDEPSEPEAGVEAIALDLGSFDDFSLDSLPTEAPEPTEDFSFESVADTSDELNFDDELALNLDSESNHTQLDVLSNVELDESSEADFAFDLDTPETSLDESELGFDSLLDDSELDLTESLAPVEPSLGAESELDFGDDLALGGLFDGEETSDNLSEASLFDEEESDSLSEVDLFDEQTSDSLSEASISENIDSESWLEGFDADEADAAITSEVGPDLASDNSDEFGDFFQTESVDTAQEEAVDLFADSPTTESTDEFGFDALDLSGLPVAETTELGDAFTEVDAELGLEDDVTTSTESAPNLTTESSFDLDEVDLDLFDLGTDAVPEAADVTDISFGLEDSEAADLNDFDLFALDSTDDFSDGLDLGQAQASVDTADVGGSDLDDFLAIASEEDGFDGNFERNTAPADSLDNFDDLEALLSEDDFAAPPSISEIGKDDADFSGLEALLDEESFGSVNGLGASAFSATASGAGAFDGEFDDLEKLLEDADKTLGGPPTVKTSRGAAPQANRRPGRRGGAGFAEQTMRVPVKHLDNLSNLVGELVVNRNSLEQDQERLRQFLDNLLYQVQQLSDVGQRMRDLYERSLLESSLLASRQSHHAPVHGTNGDAQNSHSTGASFDALEMDRFTGFHTLSQEMIELIVRVRESASDIEFIVDETDQVTRMFRQVTTQLQEGLTRSRMVPFAQIADRLPRAVRDIALKCGKQAELHVEGRETLIDKMILEQLYDPMTHLVNNAIAHGIETPDVRQAAGKPPIGRITIRAFHQGNQTVISVSDDGAGVDPDRVKTKAIEKRLVTPAEARTLSRLDVYDLLFHPGFTTKDQVTDYAGRGVGMDVVRTSLGEIRGAITTDSAVAKGTTFTIRLPLTLSISKALCCISNRARIAFPMDGVEDMLDVPKERIQANPDGQPCILWRDLLLPFRPLSDILKYNRYLGRGSVYGGNQEDDIVSIVVLRSAGNFIALQVDQVLGEQEIVIKQLEGPVPKPIGVAGATVLGDGRIMPIADVLELIDLSMGRIRREASTTLWDQNAEPPVAEAVAKTDPTVLIVDDSITVRELLSMTFNKVGYRVEQARDGQEAWEKLRSGLPCDMVFCDIEMPRMDGLELLSRIQKDSTLNHIPIAMLTSRGADRHRQMAVQLGAKGYFTKPYLEEALLDAAQRMLKGEVLIAGSGSHA</sequence>
<comment type="catalytic activity">
    <reaction evidence="1">
        <text>ATP + protein L-histidine = ADP + protein N-phospho-L-histidine.</text>
        <dbReference type="EC" id="2.7.13.3"/>
    </reaction>
</comment>
<dbReference type="PRINTS" id="PR00344">
    <property type="entry name" value="BCTRLSENSOR"/>
</dbReference>
<dbReference type="InterPro" id="IPR036097">
    <property type="entry name" value="HisK_dim/P_sf"/>
</dbReference>
<dbReference type="SMART" id="SM00387">
    <property type="entry name" value="HATPase_c"/>
    <property type="match status" value="1"/>
</dbReference>
<feature type="domain" description="HPt" evidence="13">
    <location>
        <begin position="2"/>
        <end position="106"/>
    </location>
</feature>
<dbReference type="SUPFAM" id="SSF47226">
    <property type="entry name" value="Histidine-containing phosphotransfer domain, HPT domain"/>
    <property type="match status" value="1"/>
</dbReference>
<protein>
    <recommendedName>
        <fullName evidence="2">histidine kinase</fullName>
        <ecNumber evidence="2">2.7.13.3</ecNumber>
    </recommendedName>
</protein>
<dbReference type="PROSITE" id="PS50109">
    <property type="entry name" value="HIS_KIN"/>
    <property type="match status" value="1"/>
</dbReference>
<dbReference type="EC" id="2.7.13.3" evidence="2"/>
<dbReference type="Pfam" id="PF02895">
    <property type="entry name" value="H-kinase_dim"/>
    <property type="match status" value="1"/>
</dbReference>
<feature type="domain" description="Response regulatory" evidence="11">
    <location>
        <begin position="2428"/>
        <end position="2545"/>
    </location>
</feature>
<feature type="region of interest" description="Disordered" evidence="9">
    <location>
        <begin position="1878"/>
        <end position="1905"/>
    </location>
</feature>
<feature type="modified residue" description="Phosphohistidine" evidence="7">
    <location>
        <position position="49"/>
    </location>
</feature>
<evidence type="ECO:0000259" key="12">
    <source>
        <dbReference type="PROSITE" id="PS50851"/>
    </source>
</evidence>
<dbReference type="CDD" id="cd00731">
    <property type="entry name" value="CheA_reg"/>
    <property type="match status" value="1"/>
</dbReference>
<dbReference type="InterPro" id="IPR008207">
    <property type="entry name" value="Sig_transdc_His_kin_Hpt_dom"/>
</dbReference>
<feature type="region of interest" description="Disordered" evidence="9">
    <location>
        <begin position="1128"/>
        <end position="1153"/>
    </location>
</feature>
<dbReference type="InterPro" id="IPR004358">
    <property type="entry name" value="Sig_transdc_His_kin-like_C"/>
</dbReference>